<reference evidence="5" key="1">
    <citation type="journal article" date="2020" name="Nature">
        <title>Giant virus diversity and host interactions through global metagenomics.</title>
        <authorList>
            <person name="Schulz F."/>
            <person name="Roux S."/>
            <person name="Paez-Espino D."/>
            <person name="Jungbluth S."/>
            <person name="Walsh D.A."/>
            <person name="Denef V.J."/>
            <person name="McMahon K.D."/>
            <person name="Konstantinidis K.T."/>
            <person name="Eloe-Fadrosh E.A."/>
            <person name="Kyrpides N.C."/>
            <person name="Woyke T."/>
        </authorList>
    </citation>
    <scope>NUCLEOTIDE SEQUENCE</scope>
    <source>
        <strain evidence="5">GVMAG-S-ERX556126-94</strain>
    </source>
</reference>
<dbReference type="Pfam" id="PF01194">
    <property type="entry name" value="RNA_pol_N"/>
    <property type="match status" value="1"/>
</dbReference>
<dbReference type="GO" id="GO:0003677">
    <property type="term" value="F:DNA binding"/>
    <property type="evidence" value="ECO:0007669"/>
    <property type="project" value="InterPro"/>
</dbReference>
<evidence type="ECO:0000256" key="3">
    <source>
        <dbReference type="ARBA" id="ARBA00022833"/>
    </source>
</evidence>
<dbReference type="InterPro" id="IPR000268">
    <property type="entry name" value="RPABC5/Rpb10"/>
</dbReference>
<dbReference type="EMBL" id="MN738838">
    <property type="protein sequence ID" value="QHT38968.1"/>
    <property type="molecule type" value="Genomic_DNA"/>
</dbReference>
<dbReference type="AlphaFoldDB" id="A0A6C0FBB4"/>
<dbReference type="InterPro" id="IPR023580">
    <property type="entry name" value="RNA_pol_su_RPB10"/>
</dbReference>
<keyword evidence="3" id="KW-0862">Zinc</keyword>
<keyword evidence="2" id="KW-0479">Metal-binding</keyword>
<evidence type="ECO:0000256" key="1">
    <source>
        <dbReference type="ARBA" id="ARBA00022478"/>
    </source>
</evidence>
<organism evidence="5">
    <name type="scientific">viral metagenome</name>
    <dbReference type="NCBI Taxonomy" id="1070528"/>
    <lineage>
        <taxon>unclassified sequences</taxon>
        <taxon>metagenomes</taxon>
        <taxon>organismal metagenomes</taxon>
    </lineage>
</organism>
<dbReference type="GO" id="GO:0008270">
    <property type="term" value="F:zinc ion binding"/>
    <property type="evidence" value="ECO:0007669"/>
    <property type="project" value="TreeGrafter"/>
</dbReference>
<dbReference type="GO" id="GO:0000428">
    <property type="term" value="C:DNA-directed RNA polymerase complex"/>
    <property type="evidence" value="ECO:0007669"/>
    <property type="project" value="UniProtKB-KW"/>
</dbReference>
<proteinExistence type="predicted"/>
<protein>
    <recommendedName>
        <fullName evidence="6">DNA-directed RNA polymerase</fullName>
    </recommendedName>
</protein>
<dbReference type="Gene3D" id="1.10.10.60">
    <property type="entry name" value="Homeodomain-like"/>
    <property type="match status" value="1"/>
</dbReference>
<sequence length="89" mass="10231">MLIPSRCYTCGEVLADKWIPYISAVQNDKNNMNGSVNPEEDLLELKYINVKNPKAEKSIEGKVLDELKLHKYCCRRMMLGNVHIISYLS</sequence>
<dbReference type="GO" id="GO:0006351">
    <property type="term" value="P:DNA-templated transcription"/>
    <property type="evidence" value="ECO:0007669"/>
    <property type="project" value="InterPro"/>
</dbReference>
<evidence type="ECO:0000256" key="4">
    <source>
        <dbReference type="ARBA" id="ARBA00023163"/>
    </source>
</evidence>
<accession>A0A6C0FBB4</accession>
<evidence type="ECO:0000313" key="5">
    <source>
        <dbReference type="EMBL" id="QHT38968.1"/>
    </source>
</evidence>
<dbReference type="SUPFAM" id="SSF46924">
    <property type="entry name" value="RNA polymerase subunit RPB10"/>
    <property type="match status" value="1"/>
</dbReference>
<name>A0A6C0FBB4_9ZZZZ</name>
<dbReference type="PANTHER" id="PTHR23431:SF3">
    <property type="entry name" value="DNA-DIRECTED RNA POLYMERASES I, II, AND III SUBUNIT RPABC5"/>
    <property type="match status" value="1"/>
</dbReference>
<dbReference type="GO" id="GO:0003899">
    <property type="term" value="F:DNA-directed RNA polymerase activity"/>
    <property type="evidence" value="ECO:0007669"/>
    <property type="project" value="InterPro"/>
</dbReference>
<keyword evidence="1" id="KW-0240">DNA-directed RNA polymerase</keyword>
<evidence type="ECO:0008006" key="6">
    <source>
        <dbReference type="Google" id="ProtNLM"/>
    </source>
</evidence>
<evidence type="ECO:0000256" key="2">
    <source>
        <dbReference type="ARBA" id="ARBA00022723"/>
    </source>
</evidence>
<dbReference type="PANTHER" id="PTHR23431">
    <property type="entry name" value="DNA-DIRECTED RNA POLYMERASES I, II, AND III SUBUNIT RPABC5 FAMILY MEMBER"/>
    <property type="match status" value="1"/>
</dbReference>
<keyword evidence="4" id="KW-0804">Transcription</keyword>